<evidence type="ECO:0000313" key="1">
    <source>
        <dbReference type="EMBL" id="KFD68612.1"/>
    </source>
</evidence>
<dbReference type="EMBL" id="KL367503">
    <property type="protein sequence ID" value="KFD68612.1"/>
    <property type="molecule type" value="Genomic_DNA"/>
</dbReference>
<dbReference type="Proteomes" id="UP000030758">
    <property type="component" value="Unassembled WGS sequence"/>
</dbReference>
<accession>A0A085NGL6</accession>
<proteinExistence type="predicted"/>
<organism evidence="1">
    <name type="scientific">Trichuris suis</name>
    <name type="common">pig whipworm</name>
    <dbReference type="NCBI Taxonomy" id="68888"/>
    <lineage>
        <taxon>Eukaryota</taxon>
        <taxon>Metazoa</taxon>
        <taxon>Ecdysozoa</taxon>
        <taxon>Nematoda</taxon>
        <taxon>Enoplea</taxon>
        <taxon>Dorylaimia</taxon>
        <taxon>Trichinellida</taxon>
        <taxon>Trichuridae</taxon>
        <taxon>Trichuris</taxon>
    </lineage>
</organism>
<gene>
    <name evidence="1" type="ORF">M514_19245</name>
</gene>
<protein>
    <submittedName>
        <fullName evidence="1">Uncharacterized protein</fullName>
    </submittedName>
</protein>
<reference evidence="1" key="1">
    <citation type="journal article" date="2014" name="Nat. Genet.">
        <title>Genome and transcriptome of the porcine whipworm Trichuris suis.</title>
        <authorList>
            <person name="Jex A.R."/>
            <person name="Nejsum P."/>
            <person name="Schwarz E.M."/>
            <person name="Hu L."/>
            <person name="Young N.D."/>
            <person name="Hall R.S."/>
            <person name="Korhonen P.K."/>
            <person name="Liao S."/>
            <person name="Thamsborg S."/>
            <person name="Xia J."/>
            <person name="Xu P."/>
            <person name="Wang S."/>
            <person name="Scheerlinck J.P."/>
            <person name="Hofmann A."/>
            <person name="Sternberg P.W."/>
            <person name="Wang J."/>
            <person name="Gasser R.B."/>
        </authorList>
    </citation>
    <scope>NUCLEOTIDE SEQUENCE [LARGE SCALE GENOMIC DNA]</scope>
    <source>
        <strain evidence="1">DCEP-RM93F</strain>
    </source>
</reference>
<dbReference type="AlphaFoldDB" id="A0A085NGL6"/>
<sequence length="65" mass="7578">MQLRYTKIYSRLFEESTGFPRLKIAQTSKHCPRASVCLHIAAWTDHQGSTHHQWKLQARSLQAKV</sequence>
<name>A0A085NGL6_9BILA</name>